<reference evidence="6" key="1">
    <citation type="journal article" date="2019" name="Int. J. Syst. Evol. Microbiol.">
        <title>The Global Catalogue of Microorganisms (GCM) 10K type strain sequencing project: providing services to taxonomists for standard genome sequencing and annotation.</title>
        <authorList>
            <consortium name="The Broad Institute Genomics Platform"/>
            <consortium name="The Broad Institute Genome Sequencing Center for Infectious Disease"/>
            <person name="Wu L."/>
            <person name="Ma J."/>
        </authorList>
    </citation>
    <scope>NUCLEOTIDE SEQUENCE [LARGE SCALE GENOMIC DNA]</scope>
    <source>
        <strain evidence="6">CGMCC 4.7241</strain>
    </source>
</reference>
<evidence type="ECO:0000256" key="2">
    <source>
        <dbReference type="ARBA" id="ARBA00023125"/>
    </source>
</evidence>
<dbReference type="InterPro" id="IPR036388">
    <property type="entry name" value="WH-like_DNA-bd_sf"/>
</dbReference>
<dbReference type="RefSeq" id="WP_205120727.1">
    <property type="nucleotide sequence ID" value="NZ_JAFBCM010000001.1"/>
</dbReference>
<dbReference type="PRINTS" id="PR00598">
    <property type="entry name" value="HTHMARR"/>
</dbReference>
<evidence type="ECO:0000313" key="6">
    <source>
        <dbReference type="Proteomes" id="UP001595699"/>
    </source>
</evidence>
<dbReference type="SMART" id="SM00347">
    <property type="entry name" value="HTH_MARR"/>
    <property type="match status" value="1"/>
</dbReference>
<dbReference type="PROSITE" id="PS50995">
    <property type="entry name" value="HTH_MARR_2"/>
    <property type="match status" value="1"/>
</dbReference>
<evidence type="ECO:0000313" key="5">
    <source>
        <dbReference type="EMBL" id="MFC3762189.1"/>
    </source>
</evidence>
<dbReference type="Gene3D" id="1.10.10.10">
    <property type="entry name" value="Winged helix-like DNA-binding domain superfamily/Winged helix DNA-binding domain"/>
    <property type="match status" value="1"/>
</dbReference>
<keyword evidence="3" id="KW-0804">Transcription</keyword>
<evidence type="ECO:0000256" key="1">
    <source>
        <dbReference type="ARBA" id="ARBA00023015"/>
    </source>
</evidence>
<dbReference type="Pfam" id="PF01047">
    <property type="entry name" value="MarR"/>
    <property type="match status" value="1"/>
</dbReference>
<name>A0ABV7YDP8_9ACTN</name>
<comment type="caution">
    <text evidence="5">The sequence shown here is derived from an EMBL/GenBank/DDBJ whole genome shotgun (WGS) entry which is preliminary data.</text>
</comment>
<proteinExistence type="predicted"/>
<keyword evidence="2" id="KW-0238">DNA-binding</keyword>
<keyword evidence="6" id="KW-1185">Reference proteome</keyword>
<dbReference type="InterPro" id="IPR000835">
    <property type="entry name" value="HTH_MarR-typ"/>
</dbReference>
<dbReference type="PANTHER" id="PTHR33164">
    <property type="entry name" value="TRANSCRIPTIONAL REGULATOR, MARR FAMILY"/>
    <property type="match status" value="1"/>
</dbReference>
<dbReference type="PROSITE" id="PS01117">
    <property type="entry name" value="HTH_MARR_1"/>
    <property type="match status" value="1"/>
</dbReference>
<dbReference type="SUPFAM" id="SSF46785">
    <property type="entry name" value="Winged helix' DNA-binding domain"/>
    <property type="match status" value="1"/>
</dbReference>
<dbReference type="InterPro" id="IPR036390">
    <property type="entry name" value="WH_DNA-bd_sf"/>
</dbReference>
<dbReference type="InterPro" id="IPR039422">
    <property type="entry name" value="MarR/SlyA-like"/>
</dbReference>
<evidence type="ECO:0000256" key="3">
    <source>
        <dbReference type="ARBA" id="ARBA00023163"/>
    </source>
</evidence>
<organism evidence="5 6">
    <name type="scientific">Tenggerimyces flavus</name>
    <dbReference type="NCBI Taxonomy" id="1708749"/>
    <lineage>
        <taxon>Bacteria</taxon>
        <taxon>Bacillati</taxon>
        <taxon>Actinomycetota</taxon>
        <taxon>Actinomycetes</taxon>
        <taxon>Propionibacteriales</taxon>
        <taxon>Nocardioidaceae</taxon>
        <taxon>Tenggerimyces</taxon>
    </lineage>
</organism>
<sequence length="152" mass="16578">MERVLIEGLMRALQDVAIIRKDLVRFAAATCPMSALALLSVLERTGGIRVGALADLLHVDISVTSRQLAQLEASGFVARKADPEDRRAHLVDLTPSGQLELESVKASVADRFSHALDGWSETDVSELTERLRRLRSDLDPVVAREPVAAAVR</sequence>
<evidence type="ECO:0000259" key="4">
    <source>
        <dbReference type="PROSITE" id="PS50995"/>
    </source>
</evidence>
<accession>A0ABV7YDP8</accession>
<gene>
    <name evidence="5" type="ORF">ACFOUW_15210</name>
</gene>
<protein>
    <submittedName>
        <fullName evidence="5">MarR family winged helix-turn-helix transcriptional regulator</fullName>
    </submittedName>
</protein>
<feature type="domain" description="HTH marR-type" evidence="4">
    <location>
        <begin position="2"/>
        <end position="136"/>
    </location>
</feature>
<dbReference type="InterPro" id="IPR023187">
    <property type="entry name" value="Tscrpt_reg_MarR-type_CS"/>
</dbReference>
<dbReference type="Proteomes" id="UP001595699">
    <property type="component" value="Unassembled WGS sequence"/>
</dbReference>
<dbReference type="EMBL" id="JBHRZH010000012">
    <property type="protein sequence ID" value="MFC3762189.1"/>
    <property type="molecule type" value="Genomic_DNA"/>
</dbReference>
<dbReference type="PANTHER" id="PTHR33164:SF57">
    <property type="entry name" value="MARR-FAMILY TRANSCRIPTIONAL REGULATOR"/>
    <property type="match status" value="1"/>
</dbReference>
<keyword evidence="1" id="KW-0805">Transcription regulation</keyword>